<dbReference type="InterPro" id="IPR046346">
    <property type="entry name" value="Aminoacid_DH-like_N_sf"/>
</dbReference>
<organism evidence="2 3">
    <name type="scientific">Arsenicicoccus cauae</name>
    <dbReference type="NCBI Taxonomy" id="2663847"/>
    <lineage>
        <taxon>Bacteria</taxon>
        <taxon>Bacillati</taxon>
        <taxon>Actinomycetota</taxon>
        <taxon>Actinomycetes</taxon>
        <taxon>Micrococcales</taxon>
        <taxon>Intrasporangiaceae</taxon>
        <taxon>Arsenicicoccus</taxon>
    </lineage>
</organism>
<dbReference type="EMBL" id="WLVL01000023">
    <property type="protein sequence ID" value="MTB71735.1"/>
    <property type="molecule type" value="Genomic_DNA"/>
</dbReference>
<gene>
    <name evidence="2" type="ORF">GGG17_07075</name>
</gene>
<sequence length="274" mass="29156">MTERITKDTQLCMSLSARPSNIGTRFHNYLYRELGLDYVYKAFTTSDITAAIGGVRALGIRGCAISMPWKEEVIPLVDQMTESAAAIESVNTIVNDDGRLVAYNTDYLAIRNLLASHGVSPSDDFAVLGSGGMAKAAVAALTDAGFTHGHVVARNSQSGPALAAKYGHRWADSLGDLRPALILNATPIGMAGGPQADEVPVPPAAVEAARTVFDVVAFPAETPLIRLARELDRRVITGAEVIALQAAEQFVLYTGVRPSDEQVARASAYSRETP</sequence>
<feature type="domain" description="Shikimate dehydrogenase substrate binding N-terminal" evidence="1">
    <location>
        <begin position="25"/>
        <end position="93"/>
    </location>
</feature>
<dbReference type="AlphaFoldDB" id="A0A6I3IJ81"/>
<dbReference type="Gene3D" id="3.40.50.720">
    <property type="entry name" value="NAD(P)-binding Rossmann-like Domain"/>
    <property type="match status" value="1"/>
</dbReference>
<dbReference type="NCBIfam" id="NF009202">
    <property type="entry name" value="PRK12550.1"/>
    <property type="match status" value="1"/>
</dbReference>
<dbReference type="InterPro" id="IPR013708">
    <property type="entry name" value="Shikimate_DH-bd_N"/>
</dbReference>
<dbReference type="GO" id="GO:0004764">
    <property type="term" value="F:shikimate 3-dehydrogenase (NADP+) activity"/>
    <property type="evidence" value="ECO:0007669"/>
    <property type="project" value="InterPro"/>
</dbReference>
<evidence type="ECO:0000313" key="2">
    <source>
        <dbReference type="EMBL" id="MTB71735.1"/>
    </source>
</evidence>
<dbReference type="RefSeq" id="WP_154593040.1">
    <property type="nucleotide sequence ID" value="NZ_WLVL01000023.1"/>
</dbReference>
<proteinExistence type="predicted"/>
<dbReference type="Pfam" id="PF08501">
    <property type="entry name" value="Shikimate_dh_N"/>
    <property type="match status" value="1"/>
</dbReference>
<keyword evidence="3" id="KW-1185">Reference proteome</keyword>
<evidence type="ECO:0000259" key="1">
    <source>
        <dbReference type="Pfam" id="PF08501"/>
    </source>
</evidence>
<dbReference type="PANTHER" id="PTHR21089:SF9">
    <property type="entry name" value="SHIKIMATE DEHYDROGENASE-LIKE PROTEIN HI_0607"/>
    <property type="match status" value="1"/>
</dbReference>
<dbReference type="Gene3D" id="3.40.50.10860">
    <property type="entry name" value="Leucine Dehydrogenase, chain A, domain 1"/>
    <property type="match status" value="1"/>
</dbReference>
<dbReference type="GO" id="GO:0005829">
    <property type="term" value="C:cytosol"/>
    <property type="evidence" value="ECO:0007669"/>
    <property type="project" value="TreeGrafter"/>
</dbReference>
<dbReference type="SUPFAM" id="SSF53223">
    <property type="entry name" value="Aminoacid dehydrogenase-like, N-terminal domain"/>
    <property type="match status" value="1"/>
</dbReference>
<reference evidence="2 3" key="1">
    <citation type="submission" date="2019-11" db="EMBL/GenBank/DDBJ databases">
        <title>Whole genome sequencing identifies a novel species of the genus Arsenicicoccus isolated from human blood.</title>
        <authorList>
            <person name="Jeong J.H."/>
            <person name="Kweon O.J."/>
            <person name="Kim H.R."/>
            <person name="Kim T.-H."/>
            <person name="Ha S.-M."/>
            <person name="Lee M.-K."/>
        </authorList>
    </citation>
    <scope>NUCLEOTIDE SEQUENCE [LARGE SCALE GENOMIC DNA]</scope>
    <source>
        <strain evidence="2 3">MKL-02</strain>
    </source>
</reference>
<dbReference type="InterPro" id="IPR036291">
    <property type="entry name" value="NAD(P)-bd_dom_sf"/>
</dbReference>
<accession>A0A6I3IJ81</accession>
<dbReference type="GO" id="GO:0009423">
    <property type="term" value="P:chorismate biosynthetic process"/>
    <property type="evidence" value="ECO:0007669"/>
    <property type="project" value="TreeGrafter"/>
</dbReference>
<dbReference type="Proteomes" id="UP000431092">
    <property type="component" value="Unassembled WGS sequence"/>
</dbReference>
<dbReference type="SUPFAM" id="SSF51735">
    <property type="entry name" value="NAD(P)-binding Rossmann-fold domains"/>
    <property type="match status" value="1"/>
</dbReference>
<dbReference type="InterPro" id="IPR022893">
    <property type="entry name" value="Shikimate_DH_fam"/>
</dbReference>
<comment type="caution">
    <text evidence="2">The sequence shown here is derived from an EMBL/GenBank/DDBJ whole genome shotgun (WGS) entry which is preliminary data.</text>
</comment>
<evidence type="ECO:0000313" key="3">
    <source>
        <dbReference type="Proteomes" id="UP000431092"/>
    </source>
</evidence>
<dbReference type="GO" id="GO:0019632">
    <property type="term" value="P:shikimate metabolic process"/>
    <property type="evidence" value="ECO:0007669"/>
    <property type="project" value="TreeGrafter"/>
</dbReference>
<protein>
    <submittedName>
        <fullName evidence="2">Shikimate 5-dehydrogenase</fullName>
    </submittedName>
</protein>
<dbReference type="CDD" id="cd01065">
    <property type="entry name" value="NAD_bind_Shikimate_DH"/>
    <property type="match status" value="1"/>
</dbReference>
<name>A0A6I3IJ81_9MICO</name>
<dbReference type="GO" id="GO:0050661">
    <property type="term" value="F:NADP binding"/>
    <property type="evidence" value="ECO:0007669"/>
    <property type="project" value="TreeGrafter"/>
</dbReference>
<dbReference type="PANTHER" id="PTHR21089">
    <property type="entry name" value="SHIKIMATE DEHYDROGENASE"/>
    <property type="match status" value="1"/>
</dbReference>